<accession>A0A8S1PSY7</accession>
<name>A0A8S1PSY7_PARPR</name>
<keyword evidence="2" id="KW-1185">Reference proteome</keyword>
<proteinExistence type="predicted"/>
<evidence type="ECO:0000313" key="1">
    <source>
        <dbReference type="EMBL" id="CAD8106162.1"/>
    </source>
</evidence>
<gene>
    <name evidence="1" type="ORF">PPRIM_AZ9-3.1.T1290132</name>
</gene>
<protein>
    <submittedName>
        <fullName evidence="1">Uncharacterized protein</fullName>
    </submittedName>
</protein>
<sequence length="149" mass="17825">MDRMKKKMGYDYARGKDANRLFQKLDQDLMNKNLKNKKRYNNNRIIHKIHRIHSKYYVLLLWPIKYIGQFKNKWQDFNPYENYDNYAATVAVPGQLKRDQVIQHFQEQMNGQFRAGLKSGGIAQTTNKQPIVKFINDTNNQSNQKQKKQ</sequence>
<organism evidence="1 2">
    <name type="scientific">Paramecium primaurelia</name>
    <dbReference type="NCBI Taxonomy" id="5886"/>
    <lineage>
        <taxon>Eukaryota</taxon>
        <taxon>Sar</taxon>
        <taxon>Alveolata</taxon>
        <taxon>Ciliophora</taxon>
        <taxon>Intramacronucleata</taxon>
        <taxon>Oligohymenophorea</taxon>
        <taxon>Peniculida</taxon>
        <taxon>Parameciidae</taxon>
        <taxon>Paramecium</taxon>
    </lineage>
</organism>
<dbReference type="AlphaFoldDB" id="A0A8S1PSY7"/>
<dbReference type="EMBL" id="CAJJDM010000132">
    <property type="protein sequence ID" value="CAD8106162.1"/>
    <property type="molecule type" value="Genomic_DNA"/>
</dbReference>
<evidence type="ECO:0000313" key="2">
    <source>
        <dbReference type="Proteomes" id="UP000688137"/>
    </source>
</evidence>
<reference evidence="1" key="1">
    <citation type="submission" date="2021-01" db="EMBL/GenBank/DDBJ databases">
        <authorList>
            <consortium name="Genoscope - CEA"/>
            <person name="William W."/>
        </authorList>
    </citation>
    <scope>NUCLEOTIDE SEQUENCE</scope>
</reference>
<comment type="caution">
    <text evidence="1">The sequence shown here is derived from an EMBL/GenBank/DDBJ whole genome shotgun (WGS) entry which is preliminary data.</text>
</comment>
<dbReference type="Proteomes" id="UP000688137">
    <property type="component" value="Unassembled WGS sequence"/>
</dbReference>